<dbReference type="Proteomes" id="UP000250153">
    <property type="component" value="Chromosome"/>
</dbReference>
<protein>
    <submittedName>
        <fullName evidence="2">Glycosyl transferase family 2</fullName>
    </submittedName>
</protein>
<organism evidence="2 3">
    <name type="scientific">Ligilactobacillus murinus</name>
    <dbReference type="NCBI Taxonomy" id="1622"/>
    <lineage>
        <taxon>Bacteria</taxon>
        <taxon>Bacillati</taxon>
        <taxon>Bacillota</taxon>
        <taxon>Bacilli</taxon>
        <taxon>Lactobacillales</taxon>
        <taxon>Lactobacillaceae</taxon>
        <taxon>Ligilactobacillus</taxon>
    </lineage>
</organism>
<keyword evidence="2" id="KW-0808">Transferase</keyword>
<sequence length="307" mass="36205">MKISVVVSVFNGEKYISEQLDSLRQQTRRPDEVLLFDDGSSDKTPQIVADYITKYSLANWKYTRNPENKGWRRNFMDGMWAASGALVFSCDQDDIWHQDKLKIMSEVMENSPQISLLTSNYELFFEDGSHKDGFKQNDGSVSQIPLKNNYLLVGRPGCTHCIRKELLDTARKYWRPEYPHDTLLWRLSLFSDGLYNYNGNLIKWRKHQNSAFTKESRDLKSVAAKKKWIQTARAFDDTLREYVNSGEIADKATKLKVLDRNDRWLSVRERFYLTKNPLVGIKLATYWDCFPRYRQYLGDWYLIYLKH</sequence>
<dbReference type="PANTHER" id="PTHR22916:SF3">
    <property type="entry name" value="UDP-GLCNAC:BETAGAL BETA-1,3-N-ACETYLGLUCOSAMINYLTRANSFERASE-LIKE PROTEIN 1"/>
    <property type="match status" value="1"/>
</dbReference>
<dbReference type="PANTHER" id="PTHR22916">
    <property type="entry name" value="GLYCOSYLTRANSFERASE"/>
    <property type="match status" value="1"/>
</dbReference>
<evidence type="ECO:0000313" key="2">
    <source>
        <dbReference type="EMBL" id="AWZ39157.1"/>
    </source>
</evidence>
<evidence type="ECO:0000259" key="1">
    <source>
        <dbReference type="Pfam" id="PF00535"/>
    </source>
</evidence>
<accession>A0AAD0PD31</accession>
<feature type="domain" description="Glycosyltransferase 2-like" evidence="1">
    <location>
        <begin position="4"/>
        <end position="115"/>
    </location>
</feature>
<proteinExistence type="predicted"/>
<dbReference type="GO" id="GO:0016758">
    <property type="term" value="F:hexosyltransferase activity"/>
    <property type="evidence" value="ECO:0007669"/>
    <property type="project" value="UniProtKB-ARBA"/>
</dbReference>
<dbReference type="InterPro" id="IPR029044">
    <property type="entry name" value="Nucleotide-diphossugar_trans"/>
</dbReference>
<dbReference type="AlphaFoldDB" id="A0AAD0PD31"/>
<dbReference type="SUPFAM" id="SSF53448">
    <property type="entry name" value="Nucleotide-diphospho-sugar transferases"/>
    <property type="match status" value="1"/>
</dbReference>
<reference evidence="2 3" key="1">
    <citation type="submission" date="2017-09" db="EMBL/GenBank/DDBJ databases">
        <title>Predominant Lactobacillus spp. isolated from feces of mice subjected to short-term calorie restriction.</title>
        <authorList>
            <person name="Zhang C."/>
            <person name="Zhao L."/>
            <person name="Pan F."/>
        </authorList>
    </citation>
    <scope>NUCLEOTIDE SEQUENCE [LARGE SCALE GENOMIC DNA]</scope>
    <source>
        <strain evidence="2 3">CR147</strain>
    </source>
</reference>
<dbReference type="RefSeq" id="WP_112286477.1">
    <property type="nucleotide sequence ID" value="NZ_CP023565.1"/>
</dbReference>
<dbReference type="InterPro" id="IPR001173">
    <property type="entry name" value="Glyco_trans_2-like"/>
</dbReference>
<dbReference type="KEGG" id="lmur:CPS94_09605"/>
<dbReference type="Gene3D" id="3.90.550.10">
    <property type="entry name" value="Spore Coat Polysaccharide Biosynthesis Protein SpsA, Chain A"/>
    <property type="match status" value="1"/>
</dbReference>
<name>A0AAD0PD31_9LACO</name>
<dbReference type="GeneID" id="48467405"/>
<dbReference type="EMBL" id="CP023565">
    <property type="protein sequence ID" value="AWZ39157.1"/>
    <property type="molecule type" value="Genomic_DNA"/>
</dbReference>
<dbReference type="Pfam" id="PF00535">
    <property type="entry name" value="Glycos_transf_2"/>
    <property type="match status" value="1"/>
</dbReference>
<gene>
    <name evidence="2" type="ORF">CPS94_09605</name>
</gene>
<evidence type="ECO:0000313" key="3">
    <source>
        <dbReference type="Proteomes" id="UP000250153"/>
    </source>
</evidence>